<dbReference type="SUPFAM" id="SSF75011">
    <property type="entry name" value="3-carboxy-cis,cis-mucoante lactonizing enzyme"/>
    <property type="match status" value="1"/>
</dbReference>
<dbReference type="AlphaFoldDB" id="A0A5R8ZDX5"/>
<feature type="region of interest" description="Disordered" evidence="1">
    <location>
        <begin position="50"/>
        <end position="86"/>
    </location>
</feature>
<feature type="region of interest" description="Disordered" evidence="1">
    <location>
        <begin position="1"/>
        <end position="22"/>
    </location>
</feature>
<name>A0A5R8ZDX5_9ACTN</name>
<dbReference type="Proteomes" id="UP000309033">
    <property type="component" value="Unassembled WGS sequence"/>
</dbReference>
<dbReference type="NCBIfam" id="TIGR03118">
    <property type="entry name" value="PEPCTERM_chp_1"/>
    <property type="match status" value="1"/>
</dbReference>
<evidence type="ECO:0000313" key="3">
    <source>
        <dbReference type="Proteomes" id="UP000309033"/>
    </source>
</evidence>
<dbReference type="InterPro" id="IPR017549">
    <property type="entry name" value="APMV_L690"/>
</dbReference>
<organism evidence="2 3">
    <name type="scientific">Microbispora triticiradicis</name>
    <dbReference type="NCBI Taxonomy" id="2200763"/>
    <lineage>
        <taxon>Bacteria</taxon>
        <taxon>Bacillati</taxon>
        <taxon>Actinomycetota</taxon>
        <taxon>Actinomycetes</taxon>
        <taxon>Streptosporangiales</taxon>
        <taxon>Streptosporangiaceae</taxon>
        <taxon>Microbispora</taxon>
    </lineage>
</organism>
<protein>
    <submittedName>
        <fullName evidence="2">TIGR03118 family protein</fullName>
    </submittedName>
</protein>
<dbReference type="EMBL" id="VANP01000002">
    <property type="protein sequence ID" value="TLP63998.1"/>
    <property type="molecule type" value="Genomic_DNA"/>
</dbReference>
<sequence>MPTPFRPPRSPTPRRSDPLSGGPMRARIVTLCAVPLTLALAGAAPAHPASAAGASRHAESRPGHQAHPLARPLARPPAQAARTSTRFAEVPLVSDVAGKAAVTDPKLVNPWGLAMGATLWVSNAGTGTATVYTGGAGAVKKAPTTVAIPGGTPTGQVAYTGNAFTIKGRAGTAPASFIFSSPSGAITAWSAKADPGNAVIAAFTRGADYKGLALMNTNRGTFLLAPSFSHRRVHVFDEDFRRVRLSNRQFRDPSLPVRYSPFNVEIVGDSVMVAYARRDPGTGKPVAGRGNGFVSVFTADGRFVRRLASRGPLNAPWAMTLAPQGFGAYAGALLVGNFGDGWINAYNPRTCRYLGPLRRADGGAIALEGLWDLEPGTAGNGGTDAVWFSAGVSKARHGLLGLIRPATAGGAASPSAAPSPSPSPSAAHRHGSGAGSGYSY</sequence>
<feature type="region of interest" description="Disordered" evidence="1">
    <location>
        <begin position="409"/>
        <end position="440"/>
    </location>
</feature>
<comment type="caution">
    <text evidence="2">The sequence shown here is derived from an EMBL/GenBank/DDBJ whole genome shotgun (WGS) entry which is preliminary data.</text>
</comment>
<proteinExistence type="predicted"/>
<reference evidence="2" key="1">
    <citation type="submission" date="2019-05" db="EMBL/GenBank/DDBJ databases">
        <title>Isolation, diversity and antifungal activity of Actinobacteria from wheat.</title>
        <authorList>
            <person name="Yu B."/>
        </authorList>
    </citation>
    <scope>NUCLEOTIDE SEQUENCE [LARGE SCALE GENOMIC DNA]</scope>
    <source>
        <strain evidence="2">NEAU-HEGS1-5</strain>
    </source>
</reference>
<feature type="compositionally biased region" description="Pro residues" evidence="1">
    <location>
        <begin position="1"/>
        <end position="11"/>
    </location>
</feature>
<accession>A0A5R8ZDX5</accession>
<keyword evidence="3" id="KW-1185">Reference proteome</keyword>
<feature type="compositionally biased region" description="Low complexity" evidence="1">
    <location>
        <begin position="65"/>
        <end position="82"/>
    </location>
</feature>
<gene>
    <name evidence="2" type="ORF">FED44_07215</name>
</gene>
<dbReference type="OrthoDB" id="581621at2"/>
<evidence type="ECO:0000256" key="1">
    <source>
        <dbReference type="SAM" id="MobiDB-lite"/>
    </source>
</evidence>
<evidence type="ECO:0000313" key="2">
    <source>
        <dbReference type="EMBL" id="TLP63998.1"/>
    </source>
</evidence>